<keyword evidence="3" id="KW-1185">Reference proteome</keyword>
<proteinExistence type="predicted"/>
<name>A0A1A6AFJ8_9TREE</name>
<dbReference type="EMBL" id="CP144530">
    <property type="protein sequence ID" value="WWC58123.1"/>
    <property type="molecule type" value="Genomic_DNA"/>
</dbReference>
<protein>
    <submittedName>
        <fullName evidence="1">Uncharacterized protein</fullName>
    </submittedName>
</protein>
<evidence type="ECO:0000313" key="1">
    <source>
        <dbReference type="EMBL" id="OBR88845.1"/>
    </source>
</evidence>
<dbReference type="AlphaFoldDB" id="A0A1A6AFJ8"/>
<reference evidence="1" key="1">
    <citation type="submission" date="2013-07" db="EMBL/GenBank/DDBJ databases">
        <title>The Genome Sequence of Cryptococcus dejecticola CBS10117.</title>
        <authorList>
            <consortium name="The Broad Institute Genome Sequencing Platform"/>
            <person name="Cuomo C."/>
            <person name="Litvintseva A."/>
            <person name="Chen Y."/>
            <person name="Heitman J."/>
            <person name="Sun S."/>
            <person name="Springer D."/>
            <person name="Dromer F."/>
            <person name="Young S.K."/>
            <person name="Zeng Q."/>
            <person name="Gargeya S."/>
            <person name="Fitzgerald M."/>
            <person name="Abouelleil A."/>
            <person name="Alvarado L."/>
            <person name="Berlin A.M."/>
            <person name="Chapman S.B."/>
            <person name="Dewar J."/>
            <person name="Goldberg J."/>
            <person name="Griggs A."/>
            <person name="Gujja S."/>
            <person name="Hansen M."/>
            <person name="Howarth C."/>
            <person name="Imamovic A."/>
            <person name="Larimer J."/>
            <person name="McCowan C."/>
            <person name="Murphy C."/>
            <person name="Pearson M."/>
            <person name="Priest M."/>
            <person name="Roberts A."/>
            <person name="Saif S."/>
            <person name="Shea T."/>
            <person name="Sykes S."/>
            <person name="Wortman J."/>
            <person name="Nusbaum C."/>
            <person name="Birren B."/>
        </authorList>
    </citation>
    <scope>NUCLEOTIDE SEQUENCE [LARGE SCALE GENOMIC DNA]</scope>
    <source>
        <strain evidence="1">CBS 10117</strain>
    </source>
</reference>
<dbReference type="KEGG" id="kdj:28964361"/>
<gene>
    <name evidence="1" type="ORF">I303_00662</name>
    <name evidence="2" type="ORF">I303_100658</name>
</gene>
<sequence>MSFALPAPVDTITDEYGNLRVTNTQEGHTVKITTQTKATATASPLIKRVDTITDEYGNLRVTNTAEGHTVKITTQTKASETAL</sequence>
<reference evidence="2" key="2">
    <citation type="submission" date="2013-07" db="EMBL/GenBank/DDBJ databases">
        <authorList>
            <consortium name="The Broad Institute Genome Sequencing Platform"/>
            <person name="Cuomo C."/>
            <person name="Litvintseva A."/>
            <person name="Chen Y."/>
            <person name="Heitman J."/>
            <person name="Sun S."/>
            <person name="Springer D."/>
            <person name="Dromer F."/>
            <person name="Young S.K."/>
            <person name="Zeng Q."/>
            <person name="Gargeya S."/>
            <person name="Fitzgerald M."/>
            <person name="Abouelleil A."/>
            <person name="Alvarado L."/>
            <person name="Berlin A.M."/>
            <person name="Chapman S.B."/>
            <person name="Dewar J."/>
            <person name="Goldberg J."/>
            <person name="Griggs A."/>
            <person name="Gujja S."/>
            <person name="Hansen M."/>
            <person name="Howarth C."/>
            <person name="Imamovic A."/>
            <person name="Larimer J."/>
            <person name="McCowan C."/>
            <person name="Murphy C."/>
            <person name="Pearson M."/>
            <person name="Priest M."/>
            <person name="Roberts A."/>
            <person name="Saif S."/>
            <person name="Shea T."/>
            <person name="Sykes S."/>
            <person name="Wortman J."/>
            <person name="Nusbaum C."/>
            <person name="Birren B."/>
        </authorList>
    </citation>
    <scope>NUCLEOTIDE SEQUENCE</scope>
    <source>
        <strain evidence="2">CBS 10117</strain>
    </source>
</reference>
<dbReference type="Proteomes" id="UP000078595">
    <property type="component" value="Chromosome 1"/>
</dbReference>
<accession>A0A1A6AFJ8</accession>
<reference evidence="2" key="3">
    <citation type="submission" date="2024-02" db="EMBL/GenBank/DDBJ databases">
        <title>Comparative genomics of Cryptococcus and Kwoniella reveals pathogenesis evolution and contrasting modes of karyotype evolution via chromosome fusion or intercentromeric recombination.</title>
        <authorList>
            <person name="Coelho M.A."/>
            <person name="David-Palma M."/>
            <person name="Shea T."/>
            <person name="Bowers K."/>
            <person name="McGinley-Smith S."/>
            <person name="Mohammad A.W."/>
            <person name="Gnirke A."/>
            <person name="Yurkov A.M."/>
            <person name="Nowrousian M."/>
            <person name="Sun S."/>
            <person name="Cuomo C.A."/>
            <person name="Heitman J."/>
        </authorList>
    </citation>
    <scope>NUCLEOTIDE SEQUENCE</scope>
    <source>
        <strain evidence="2">CBS 10117</strain>
    </source>
</reference>
<organism evidence="1">
    <name type="scientific">Kwoniella dejecticola CBS 10117</name>
    <dbReference type="NCBI Taxonomy" id="1296121"/>
    <lineage>
        <taxon>Eukaryota</taxon>
        <taxon>Fungi</taxon>
        <taxon>Dikarya</taxon>
        <taxon>Basidiomycota</taxon>
        <taxon>Agaricomycotina</taxon>
        <taxon>Tremellomycetes</taxon>
        <taxon>Tremellales</taxon>
        <taxon>Cryptococcaceae</taxon>
        <taxon>Kwoniella</taxon>
    </lineage>
</organism>
<dbReference type="EMBL" id="KI894027">
    <property type="protein sequence ID" value="OBR88845.1"/>
    <property type="molecule type" value="Genomic_DNA"/>
</dbReference>
<dbReference type="RefSeq" id="XP_018266687.1">
    <property type="nucleotide sequence ID" value="XM_018404033.1"/>
</dbReference>
<evidence type="ECO:0000313" key="3">
    <source>
        <dbReference type="Proteomes" id="UP000078595"/>
    </source>
</evidence>
<evidence type="ECO:0000313" key="2">
    <source>
        <dbReference type="EMBL" id="WWC58123.1"/>
    </source>
</evidence>
<dbReference type="GeneID" id="28964361"/>
<dbReference type="VEuPathDB" id="FungiDB:I303_00662"/>